<keyword evidence="7 11" id="KW-0665">Pyrimidine biosynthesis</keyword>
<feature type="binding site" evidence="11">
    <location>
        <position position="86"/>
    </location>
    <ligand>
        <name>FMN</name>
        <dbReference type="ChEBI" id="CHEBI:58210"/>
    </ligand>
</feature>
<protein>
    <recommendedName>
        <fullName evidence="11">Dihydroorotate dehydrogenase (quinone)</fullName>
        <ecNumber evidence="11">1.3.5.2</ecNumber>
    </recommendedName>
    <alternativeName>
        <fullName evidence="11">DHOdehase</fullName>
        <shortName evidence="11">DHOD</shortName>
        <shortName evidence="11">DHODase</shortName>
    </alternativeName>
    <alternativeName>
        <fullName evidence="11">Dihydroorotate oxidase</fullName>
    </alternativeName>
</protein>
<feature type="binding site" evidence="11">
    <location>
        <position position="268"/>
    </location>
    <ligand>
        <name>FMN</name>
        <dbReference type="ChEBI" id="CHEBI:58210"/>
    </ligand>
</feature>
<dbReference type="NCBIfam" id="NF003646">
    <property type="entry name" value="PRK05286.1-4"/>
    <property type="match status" value="1"/>
</dbReference>
<dbReference type="NCBIfam" id="TIGR01036">
    <property type="entry name" value="pyrD_sub2"/>
    <property type="match status" value="1"/>
</dbReference>
<keyword evidence="11" id="KW-1003">Cell membrane</keyword>
<reference evidence="13 14" key="1">
    <citation type="journal article" date="2019" name="Int. J. Syst. Evol. Microbiol.">
        <title>The Global Catalogue of Microorganisms (GCM) 10K type strain sequencing project: providing services to taxonomists for standard genome sequencing and annotation.</title>
        <authorList>
            <consortium name="The Broad Institute Genomics Platform"/>
            <consortium name="The Broad Institute Genome Sequencing Center for Infectious Disease"/>
            <person name="Wu L."/>
            <person name="Ma J."/>
        </authorList>
    </citation>
    <scope>NUCLEOTIDE SEQUENCE [LARGE SCALE GENOMIC DNA]</scope>
    <source>
        <strain evidence="13 14">JCM 6886</strain>
    </source>
</reference>
<dbReference type="HAMAP" id="MF_00225">
    <property type="entry name" value="DHO_dh_type2"/>
    <property type="match status" value="1"/>
</dbReference>
<evidence type="ECO:0000256" key="6">
    <source>
        <dbReference type="ARBA" id="ARBA00022643"/>
    </source>
</evidence>
<dbReference type="NCBIfam" id="NF003644">
    <property type="entry name" value="PRK05286.1-1"/>
    <property type="match status" value="1"/>
</dbReference>
<keyword evidence="8 11" id="KW-0560">Oxidoreductase</keyword>
<feature type="binding site" evidence="11">
    <location>
        <position position="172"/>
    </location>
    <ligand>
        <name>FMN</name>
        <dbReference type="ChEBI" id="CHEBI:58210"/>
    </ligand>
</feature>
<evidence type="ECO:0000256" key="2">
    <source>
        <dbReference type="ARBA" id="ARBA00004370"/>
    </source>
</evidence>
<keyword evidence="9 11" id="KW-0472">Membrane</keyword>
<evidence type="ECO:0000256" key="8">
    <source>
        <dbReference type="ARBA" id="ARBA00023002"/>
    </source>
</evidence>
<dbReference type="PROSITE" id="PS00912">
    <property type="entry name" value="DHODEHASE_2"/>
    <property type="match status" value="1"/>
</dbReference>
<dbReference type="InterPro" id="IPR005719">
    <property type="entry name" value="Dihydroorotate_DH_2"/>
</dbReference>
<dbReference type="InterPro" id="IPR050074">
    <property type="entry name" value="DHO_dehydrogenase"/>
</dbReference>
<feature type="binding site" evidence="11">
    <location>
        <begin position="111"/>
        <end position="115"/>
    </location>
    <ligand>
        <name>substrate</name>
    </ligand>
</feature>
<feature type="binding site" evidence="11">
    <location>
        <position position="297"/>
    </location>
    <ligand>
        <name>FMN</name>
        <dbReference type="ChEBI" id="CHEBI:58210"/>
    </ligand>
</feature>
<evidence type="ECO:0000256" key="11">
    <source>
        <dbReference type="HAMAP-Rule" id="MF_00225"/>
    </source>
</evidence>
<feature type="binding site" evidence="11">
    <location>
        <position position="139"/>
    </location>
    <ligand>
        <name>FMN</name>
        <dbReference type="ChEBI" id="CHEBI:58210"/>
    </ligand>
</feature>
<feature type="active site" description="Nucleophile" evidence="11">
    <location>
        <position position="175"/>
    </location>
</feature>
<keyword evidence="6 11" id="KW-0288">FMN</keyword>
<dbReference type="PROSITE" id="PS00911">
    <property type="entry name" value="DHODEHASE_1"/>
    <property type="match status" value="1"/>
</dbReference>
<comment type="subcellular location">
    <subcellularLocation>
        <location evidence="11">Cell membrane</location>
        <topology evidence="11">Peripheral membrane protein</topology>
    </subcellularLocation>
    <subcellularLocation>
        <location evidence="2">Membrane</location>
    </subcellularLocation>
</comment>
<feature type="binding site" evidence="11">
    <location>
        <position position="66"/>
    </location>
    <ligand>
        <name>substrate</name>
    </ligand>
</feature>
<dbReference type="CDD" id="cd04738">
    <property type="entry name" value="DHOD_2_like"/>
    <property type="match status" value="1"/>
</dbReference>
<evidence type="ECO:0000256" key="10">
    <source>
        <dbReference type="ARBA" id="ARBA00048639"/>
    </source>
</evidence>
<comment type="subunit">
    <text evidence="11">Monomer.</text>
</comment>
<comment type="caution">
    <text evidence="13">The sequence shown here is derived from an EMBL/GenBank/DDBJ whole genome shotgun (WGS) entry which is preliminary data.</text>
</comment>
<feature type="binding site" evidence="11">
    <location>
        <position position="245"/>
    </location>
    <ligand>
        <name>FMN</name>
        <dbReference type="ChEBI" id="CHEBI:58210"/>
    </ligand>
</feature>
<dbReference type="Gene3D" id="3.20.20.70">
    <property type="entry name" value="Aldolase class I"/>
    <property type="match status" value="1"/>
</dbReference>
<keyword evidence="14" id="KW-1185">Reference proteome</keyword>
<comment type="pathway">
    <text evidence="3 11">Pyrimidine metabolism; UMP biosynthesis via de novo pathway; orotate from (S)-dihydroorotate (quinone route): step 1/1.</text>
</comment>
<dbReference type="EMBL" id="BAAADG010000006">
    <property type="protein sequence ID" value="GAA0227544.1"/>
    <property type="molecule type" value="Genomic_DNA"/>
</dbReference>
<evidence type="ECO:0000256" key="5">
    <source>
        <dbReference type="ARBA" id="ARBA00022630"/>
    </source>
</evidence>
<feature type="binding site" evidence="11">
    <location>
        <position position="177"/>
    </location>
    <ligand>
        <name>substrate</name>
    </ligand>
</feature>
<feature type="domain" description="Dihydroorotate dehydrogenase catalytic" evidence="12">
    <location>
        <begin position="47"/>
        <end position="338"/>
    </location>
</feature>
<evidence type="ECO:0000256" key="9">
    <source>
        <dbReference type="ARBA" id="ARBA00023136"/>
    </source>
</evidence>
<dbReference type="SUPFAM" id="SSF51395">
    <property type="entry name" value="FMN-linked oxidoreductases"/>
    <property type="match status" value="1"/>
</dbReference>
<comment type="similarity">
    <text evidence="4 11">Belongs to the dihydroorotate dehydrogenase family. Type 2 subfamily.</text>
</comment>
<keyword evidence="5 11" id="KW-0285">Flavoprotein</keyword>
<comment type="catalytic activity">
    <reaction evidence="10 11">
        <text>(S)-dihydroorotate + a quinone = orotate + a quinol</text>
        <dbReference type="Rhea" id="RHEA:30187"/>
        <dbReference type="ChEBI" id="CHEBI:24646"/>
        <dbReference type="ChEBI" id="CHEBI:30839"/>
        <dbReference type="ChEBI" id="CHEBI:30864"/>
        <dbReference type="ChEBI" id="CHEBI:132124"/>
        <dbReference type="EC" id="1.3.5.2"/>
    </reaction>
</comment>
<dbReference type="PIRSF" id="PIRSF000164">
    <property type="entry name" value="DHO_oxidase"/>
    <property type="match status" value="1"/>
</dbReference>
<evidence type="ECO:0000256" key="1">
    <source>
        <dbReference type="ARBA" id="ARBA00003125"/>
    </source>
</evidence>
<organism evidence="13 14">
    <name type="scientific">Methylophaga marina</name>
    <dbReference type="NCBI Taxonomy" id="45495"/>
    <lineage>
        <taxon>Bacteria</taxon>
        <taxon>Pseudomonadati</taxon>
        <taxon>Pseudomonadota</taxon>
        <taxon>Gammaproteobacteria</taxon>
        <taxon>Thiotrichales</taxon>
        <taxon>Piscirickettsiaceae</taxon>
        <taxon>Methylophaga</taxon>
    </lineage>
</organism>
<feature type="binding site" evidence="11">
    <location>
        <begin position="62"/>
        <end position="66"/>
    </location>
    <ligand>
        <name>FMN</name>
        <dbReference type="ChEBI" id="CHEBI:58210"/>
    </ligand>
</feature>
<proteinExistence type="inferred from homology"/>
<evidence type="ECO:0000259" key="12">
    <source>
        <dbReference type="Pfam" id="PF01180"/>
    </source>
</evidence>
<evidence type="ECO:0000313" key="13">
    <source>
        <dbReference type="EMBL" id="GAA0227544.1"/>
    </source>
</evidence>
<name>A0ABN0TQF5_9GAMM</name>
<dbReference type="RefSeq" id="WP_286305778.1">
    <property type="nucleotide sequence ID" value="NZ_AP027741.1"/>
</dbReference>
<feature type="binding site" evidence="11">
    <location>
        <position position="172"/>
    </location>
    <ligand>
        <name>substrate</name>
    </ligand>
</feature>
<dbReference type="InterPro" id="IPR013785">
    <property type="entry name" value="Aldolase_TIM"/>
</dbReference>
<gene>
    <name evidence="11 13" type="primary">pyrD</name>
    <name evidence="13" type="ORF">GCM10008964_18670</name>
</gene>
<accession>A0ABN0TQF5</accession>
<dbReference type="InterPro" id="IPR001295">
    <property type="entry name" value="Dihydroorotate_DH_CS"/>
</dbReference>
<dbReference type="NCBIfam" id="NF003645">
    <property type="entry name" value="PRK05286.1-2"/>
    <property type="match status" value="1"/>
</dbReference>
<dbReference type="PANTHER" id="PTHR48109">
    <property type="entry name" value="DIHYDROOROTATE DEHYDROGENASE (QUINONE), MITOCHONDRIAL-RELATED"/>
    <property type="match status" value="1"/>
</dbReference>
<evidence type="ECO:0000256" key="4">
    <source>
        <dbReference type="ARBA" id="ARBA00005359"/>
    </source>
</evidence>
<feature type="binding site" evidence="11">
    <location>
        <begin position="318"/>
        <end position="319"/>
    </location>
    <ligand>
        <name>FMN</name>
        <dbReference type="ChEBI" id="CHEBI:58210"/>
    </ligand>
</feature>
<dbReference type="InterPro" id="IPR012135">
    <property type="entry name" value="Dihydroorotate_DH_1_2"/>
</dbReference>
<comment type="cofactor">
    <cofactor evidence="11">
        <name>FMN</name>
        <dbReference type="ChEBI" id="CHEBI:58210"/>
    </cofactor>
    <text evidence="11">Binds 1 FMN per subunit.</text>
</comment>
<dbReference type="EC" id="1.3.5.2" evidence="11"/>
<comment type="function">
    <text evidence="1 11">Catalyzes the conversion of dihydroorotate to orotate with quinone as electron acceptor.</text>
</comment>
<evidence type="ECO:0000256" key="3">
    <source>
        <dbReference type="ARBA" id="ARBA00005161"/>
    </source>
</evidence>
<feature type="binding site" evidence="11">
    <location>
        <begin position="246"/>
        <end position="247"/>
    </location>
    <ligand>
        <name>substrate</name>
    </ligand>
</feature>
<evidence type="ECO:0000313" key="14">
    <source>
        <dbReference type="Proteomes" id="UP001501476"/>
    </source>
</evidence>
<dbReference type="NCBIfam" id="NF003652">
    <property type="entry name" value="PRK05286.2-5"/>
    <property type="match status" value="1"/>
</dbReference>
<dbReference type="PANTHER" id="PTHR48109:SF4">
    <property type="entry name" value="DIHYDROOROTATE DEHYDROGENASE (QUINONE), MITOCHONDRIAL"/>
    <property type="match status" value="1"/>
</dbReference>
<dbReference type="Proteomes" id="UP001501476">
    <property type="component" value="Unassembled WGS sequence"/>
</dbReference>
<dbReference type="InterPro" id="IPR005720">
    <property type="entry name" value="Dihydroorotate_DH_cat"/>
</dbReference>
<evidence type="ECO:0000256" key="7">
    <source>
        <dbReference type="ARBA" id="ARBA00022975"/>
    </source>
</evidence>
<feature type="binding site" evidence="11">
    <location>
        <position position="217"/>
    </location>
    <ligand>
        <name>FMN</name>
        <dbReference type="ChEBI" id="CHEBI:58210"/>
    </ligand>
</feature>
<sequence length="340" mass="36900">MIYRMMRDLMFRLDAEKAHHLGLVGLDCLEMSGLSWLMTRNIHMKPVRVMGLTFPNAVGLAAGLDKNGDHIEAMSALGFGFVEIGTVTPRPQPGNPKPRLFRIPEAQGIINRMGFNNLGVDHLIEQVQAADTNTLIGINIGKNFDTPVEKAVDDYLIGLNKVYPHADYVTINISSPNTPGLRTLQFGESLDTLLAELKKAQSELAQQHGKYVPMAVKVAPDLTTDEVSQLAEAFNKHKIDAVIATNTTMDRDAVAGLDNAEEAGGLSGAPVYEKSTEIVKLFREALDDDLPIIAAGGIMSAEQALAKLDAGASLVQIYSGLIYLGPKLIREVIQSISKRN</sequence>
<dbReference type="Pfam" id="PF01180">
    <property type="entry name" value="DHO_dh"/>
    <property type="match status" value="1"/>
</dbReference>